<dbReference type="EMBL" id="JNAD02000002">
    <property type="protein sequence ID" value="RKM97859.1"/>
    <property type="molecule type" value="Genomic_DNA"/>
</dbReference>
<protein>
    <submittedName>
        <fullName evidence="2">Uncharacterized protein</fullName>
    </submittedName>
</protein>
<dbReference type="AlphaFoldDB" id="A0A3R7FID1"/>
<evidence type="ECO:0000313" key="3">
    <source>
        <dbReference type="Proteomes" id="UP000028058"/>
    </source>
</evidence>
<reference evidence="2 3" key="1">
    <citation type="journal article" date="2014" name="Genome Announc.">
        <title>Draft Genome Sequence of Streptomyces fradiae ATCC 19609, a Strain Highly Sensitive to Antibiotics.</title>
        <authorList>
            <person name="Bekker O.B."/>
            <person name="Klimina K.M."/>
            <person name="Vatlin A.A."/>
            <person name="Zakharevich N.V."/>
            <person name="Kasianov A.S."/>
            <person name="Danilenko V.N."/>
        </authorList>
    </citation>
    <scope>NUCLEOTIDE SEQUENCE [LARGE SCALE GENOMIC DNA]</scope>
    <source>
        <strain evidence="2 3">ATCC 19609</strain>
    </source>
</reference>
<name>A0A3R7FID1_9ACTN</name>
<keyword evidence="3" id="KW-1185">Reference proteome</keyword>
<accession>A0A3R7FID1</accession>
<proteinExistence type="predicted"/>
<sequence>MTAAGGGGNFGRSAALMFIDDQRYEPASFVISRTASAWSSFSRVWAARACFGVGPISTLLPPESFDCAAVASDSISRPPGFRSKNASSSARELLEGGGIAPLTSARTVAASVSHAPDVLLNSLSRSVSSATLAPHSRNASPPSPSHATAVIRVLSSVPISSIFTAAFFSFPPSLLVVSGSAASIIDRICSCDTDSKSVSDSAVSSIRRGLKAPPHAESPTVAPPPVPSGRYPEHPVHQ</sequence>
<gene>
    <name evidence="2" type="ORF">SFRA_004705</name>
</gene>
<comment type="caution">
    <text evidence="2">The sequence shown here is derived from an EMBL/GenBank/DDBJ whole genome shotgun (WGS) entry which is preliminary data.</text>
</comment>
<feature type="compositionally biased region" description="Low complexity" evidence="1">
    <location>
        <begin position="196"/>
        <end position="205"/>
    </location>
</feature>
<evidence type="ECO:0000256" key="1">
    <source>
        <dbReference type="SAM" id="MobiDB-lite"/>
    </source>
</evidence>
<evidence type="ECO:0000313" key="2">
    <source>
        <dbReference type="EMBL" id="RKM97859.1"/>
    </source>
</evidence>
<organism evidence="2 3">
    <name type="scientific">Streptomyces xinghaiensis</name>
    <dbReference type="NCBI Taxonomy" id="1038928"/>
    <lineage>
        <taxon>Bacteria</taxon>
        <taxon>Bacillati</taxon>
        <taxon>Actinomycetota</taxon>
        <taxon>Actinomycetes</taxon>
        <taxon>Kitasatosporales</taxon>
        <taxon>Streptomycetaceae</taxon>
        <taxon>Streptomyces</taxon>
    </lineage>
</organism>
<dbReference type="Proteomes" id="UP000028058">
    <property type="component" value="Unassembled WGS sequence"/>
</dbReference>
<feature type="region of interest" description="Disordered" evidence="1">
    <location>
        <begin position="193"/>
        <end position="238"/>
    </location>
</feature>